<keyword evidence="1" id="KW-0560">Oxidoreductase</keyword>
<dbReference type="Pfam" id="PF00175">
    <property type="entry name" value="NAD_binding_1"/>
    <property type="match status" value="1"/>
</dbReference>
<evidence type="ECO:0000256" key="1">
    <source>
        <dbReference type="ARBA" id="ARBA00023002"/>
    </source>
</evidence>
<organism evidence="5 6">
    <name type="scientific">Legionella geestiana</name>
    <dbReference type="NCBI Taxonomy" id="45065"/>
    <lineage>
        <taxon>Bacteria</taxon>
        <taxon>Pseudomonadati</taxon>
        <taxon>Pseudomonadota</taxon>
        <taxon>Gammaproteobacteria</taxon>
        <taxon>Legionellales</taxon>
        <taxon>Legionellaceae</taxon>
        <taxon>Legionella</taxon>
    </lineage>
</organism>
<reference evidence="5 6" key="1">
    <citation type="submission" date="2015-11" db="EMBL/GenBank/DDBJ databases">
        <title>Genomic analysis of 38 Legionella species identifies large and diverse effector repertoires.</title>
        <authorList>
            <person name="Burstein D."/>
            <person name="Amaro F."/>
            <person name="Zusman T."/>
            <person name="Lifshitz Z."/>
            <person name="Cohen O."/>
            <person name="Gilbert J.A."/>
            <person name="Pupko T."/>
            <person name="Shuman H.A."/>
            <person name="Segal G."/>
        </authorList>
    </citation>
    <scope>NUCLEOTIDE SEQUENCE [LARGE SCALE GENOMIC DNA]</scope>
    <source>
        <strain evidence="5 6">ATCC 49504</strain>
    </source>
</reference>
<gene>
    <name evidence="5" type="ORF">Lgee_0111</name>
</gene>
<evidence type="ECO:0000256" key="4">
    <source>
        <dbReference type="ARBA" id="ARBA00038177"/>
    </source>
</evidence>
<evidence type="ECO:0000313" key="6">
    <source>
        <dbReference type="Proteomes" id="UP000054785"/>
    </source>
</evidence>
<dbReference type="InterPro" id="IPR017927">
    <property type="entry name" value="FAD-bd_FR_type"/>
</dbReference>
<accession>A0A0W0U9M9</accession>
<dbReference type="EMBL" id="LNYC01000003">
    <property type="protein sequence ID" value="KTD04501.1"/>
    <property type="molecule type" value="Genomic_DNA"/>
</dbReference>
<sequence length="232" mass="26113">MSEQTVLARVESISPLTDSILRLVLVPADFVPYYAGQYLQILFGEEPLLYSIANAPLGSRKYELHLRHSPNNPGNCALLAHIRERGEVVLRLPFGDCHLERLDAHRPLLLIAGGTGFAPVHAMLEELLARADTRPFELYWGARSESDLYFSEKVTNWQRHATHFKHASCLADASRHALIKALLTRHAHDLSEWQAVIAGPFDMVFALRDALVQAGMSRTHLHSDAFAFEERQ</sequence>
<dbReference type="PANTHER" id="PTHR47354:SF7">
    <property type="entry name" value="NAD(P)H-FLAVIN REDUCTASE"/>
    <property type="match status" value="1"/>
</dbReference>
<dbReference type="OrthoDB" id="9806195at2"/>
<dbReference type="InterPro" id="IPR001709">
    <property type="entry name" value="Flavoprot_Pyr_Nucl_cyt_Rdtase"/>
</dbReference>
<dbReference type="PRINTS" id="PR00371">
    <property type="entry name" value="FPNCR"/>
</dbReference>
<dbReference type="GO" id="GO:0016491">
    <property type="term" value="F:oxidoreductase activity"/>
    <property type="evidence" value="ECO:0007669"/>
    <property type="project" value="UniProtKB-KW"/>
</dbReference>
<dbReference type="InterPro" id="IPR017938">
    <property type="entry name" value="Riboflavin_synthase-like_b-brl"/>
</dbReference>
<dbReference type="InterPro" id="IPR039261">
    <property type="entry name" value="FNR_nucleotide-bd"/>
</dbReference>
<evidence type="ECO:0000256" key="2">
    <source>
        <dbReference type="ARBA" id="ARBA00023223"/>
    </source>
</evidence>
<dbReference type="GO" id="GO:0008218">
    <property type="term" value="P:bioluminescence"/>
    <property type="evidence" value="ECO:0007669"/>
    <property type="project" value="UniProtKB-KW"/>
</dbReference>
<protein>
    <submittedName>
        <fullName evidence="5">NAD(P)H-flavin reductase</fullName>
    </submittedName>
</protein>
<dbReference type="InterPro" id="IPR001433">
    <property type="entry name" value="OxRdtase_FAD/NAD-bd"/>
</dbReference>
<comment type="similarity">
    <text evidence="4">Belongs to the Fre/LuxG FAD/NAD(P) flavoprotein oxidoreductase family.</text>
</comment>
<comment type="cofactor">
    <cofactor evidence="3">
        <name>[2Fe-2S] cluster</name>
        <dbReference type="ChEBI" id="CHEBI:190135"/>
    </cofactor>
</comment>
<name>A0A0W0U9M9_9GAMM</name>
<dbReference type="AlphaFoldDB" id="A0A0W0U9M9"/>
<evidence type="ECO:0000256" key="3">
    <source>
        <dbReference type="ARBA" id="ARBA00034078"/>
    </source>
</evidence>
<dbReference type="RefSeq" id="WP_028386228.1">
    <property type="nucleotide sequence ID" value="NZ_CAAAHN010000012.1"/>
</dbReference>
<comment type="caution">
    <text evidence="5">The sequence shown here is derived from an EMBL/GenBank/DDBJ whole genome shotgun (WGS) entry which is preliminary data.</text>
</comment>
<dbReference type="PRINTS" id="PR00410">
    <property type="entry name" value="PHEHYDRXLASE"/>
</dbReference>
<keyword evidence="2" id="KW-0455">Luminescence</keyword>
<dbReference type="SUPFAM" id="SSF63380">
    <property type="entry name" value="Riboflavin synthase domain-like"/>
    <property type="match status" value="1"/>
</dbReference>
<dbReference type="Gene3D" id="3.40.50.80">
    <property type="entry name" value="Nucleotide-binding domain of ferredoxin-NADP reductase (FNR) module"/>
    <property type="match status" value="1"/>
</dbReference>
<dbReference type="SUPFAM" id="SSF52343">
    <property type="entry name" value="Ferredoxin reductase-like, C-terminal NADP-linked domain"/>
    <property type="match status" value="1"/>
</dbReference>
<proteinExistence type="inferred from homology"/>
<dbReference type="InterPro" id="IPR050415">
    <property type="entry name" value="MRET"/>
</dbReference>
<dbReference type="PANTHER" id="PTHR47354">
    <property type="entry name" value="NADH OXIDOREDUCTASE HCR"/>
    <property type="match status" value="1"/>
</dbReference>
<keyword evidence="6" id="KW-1185">Reference proteome</keyword>
<evidence type="ECO:0000313" key="5">
    <source>
        <dbReference type="EMBL" id="KTD04501.1"/>
    </source>
</evidence>
<dbReference type="PROSITE" id="PS51384">
    <property type="entry name" value="FAD_FR"/>
    <property type="match status" value="1"/>
</dbReference>
<dbReference type="Proteomes" id="UP000054785">
    <property type="component" value="Unassembled WGS sequence"/>
</dbReference>
<dbReference type="STRING" id="45065.Lgee_0111"/>
<dbReference type="Gene3D" id="2.40.30.10">
    <property type="entry name" value="Translation factors"/>
    <property type="match status" value="1"/>
</dbReference>